<proteinExistence type="predicted"/>
<protein>
    <submittedName>
        <fullName evidence="2">Uncharacterized protein</fullName>
    </submittedName>
</protein>
<evidence type="ECO:0000313" key="2">
    <source>
        <dbReference type="EMBL" id="KAF2273863.1"/>
    </source>
</evidence>
<keyword evidence="3" id="KW-1185">Reference proteome</keyword>
<sequence length="203" mass="23208">MLSFTFVLSLATRCWVLAVGFHFLNGVCGISPLGKTCIPSFWNFCLSILILSHAVCPLLLIILAHHSTCLYSLVFGEQRLRHTSACTCEGSSSIHCRQRSTWDRLRTPESLNFHSMSFPSSETRPHSHPSTAREQPVRLGRGFLYRSRRRRGGEIYLNNTGRNPTRRQHALAAEKEAKKARCRHENLHKSSSMCGRKFQWHEE</sequence>
<dbReference type="AlphaFoldDB" id="A0A6A6JCG0"/>
<dbReference type="EMBL" id="ML986507">
    <property type="protein sequence ID" value="KAF2273863.1"/>
    <property type="molecule type" value="Genomic_DNA"/>
</dbReference>
<accession>A0A6A6JCG0</accession>
<dbReference type="Proteomes" id="UP000800097">
    <property type="component" value="Unassembled WGS sequence"/>
</dbReference>
<feature type="transmembrane region" description="Helical" evidence="1">
    <location>
        <begin position="6"/>
        <end position="28"/>
    </location>
</feature>
<dbReference type="GeneID" id="54546416"/>
<gene>
    <name evidence="2" type="ORF">EI97DRAFT_146617</name>
</gene>
<keyword evidence="1" id="KW-0812">Transmembrane</keyword>
<name>A0A6A6JCG0_WESOR</name>
<keyword evidence="1" id="KW-1133">Transmembrane helix</keyword>
<organism evidence="2 3">
    <name type="scientific">Westerdykella ornata</name>
    <dbReference type="NCBI Taxonomy" id="318751"/>
    <lineage>
        <taxon>Eukaryota</taxon>
        <taxon>Fungi</taxon>
        <taxon>Dikarya</taxon>
        <taxon>Ascomycota</taxon>
        <taxon>Pezizomycotina</taxon>
        <taxon>Dothideomycetes</taxon>
        <taxon>Pleosporomycetidae</taxon>
        <taxon>Pleosporales</taxon>
        <taxon>Sporormiaceae</taxon>
        <taxon>Westerdykella</taxon>
    </lineage>
</organism>
<feature type="transmembrane region" description="Helical" evidence="1">
    <location>
        <begin position="40"/>
        <end position="64"/>
    </location>
</feature>
<dbReference type="RefSeq" id="XP_033651402.1">
    <property type="nucleotide sequence ID" value="XM_033793241.1"/>
</dbReference>
<reference evidence="2" key="1">
    <citation type="journal article" date="2020" name="Stud. Mycol.">
        <title>101 Dothideomycetes genomes: a test case for predicting lifestyles and emergence of pathogens.</title>
        <authorList>
            <person name="Haridas S."/>
            <person name="Albert R."/>
            <person name="Binder M."/>
            <person name="Bloem J."/>
            <person name="Labutti K."/>
            <person name="Salamov A."/>
            <person name="Andreopoulos B."/>
            <person name="Baker S."/>
            <person name="Barry K."/>
            <person name="Bills G."/>
            <person name="Bluhm B."/>
            <person name="Cannon C."/>
            <person name="Castanera R."/>
            <person name="Culley D."/>
            <person name="Daum C."/>
            <person name="Ezra D."/>
            <person name="Gonzalez J."/>
            <person name="Henrissat B."/>
            <person name="Kuo A."/>
            <person name="Liang C."/>
            <person name="Lipzen A."/>
            <person name="Lutzoni F."/>
            <person name="Magnuson J."/>
            <person name="Mondo S."/>
            <person name="Nolan M."/>
            <person name="Ohm R."/>
            <person name="Pangilinan J."/>
            <person name="Park H.-J."/>
            <person name="Ramirez L."/>
            <person name="Alfaro M."/>
            <person name="Sun H."/>
            <person name="Tritt A."/>
            <person name="Yoshinaga Y."/>
            <person name="Zwiers L.-H."/>
            <person name="Turgeon B."/>
            <person name="Goodwin S."/>
            <person name="Spatafora J."/>
            <person name="Crous P."/>
            <person name="Grigoriev I."/>
        </authorList>
    </citation>
    <scope>NUCLEOTIDE SEQUENCE</scope>
    <source>
        <strain evidence="2">CBS 379.55</strain>
    </source>
</reference>
<keyword evidence="1" id="KW-0472">Membrane</keyword>
<evidence type="ECO:0000256" key="1">
    <source>
        <dbReference type="SAM" id="Phobius"/>
    </source>
</evidence>
<evidence type="ECO:0000313" key="3">
    <source>
        <dbReference type="Proteomes" id="UP000800097"/>
    </source>
</evidence>